<evidence type="ECO:0000313" key="4">
    <source>
        <dbReference type="Proteomes" id="UP000027222"/>
    </source>
</evidence>
<feature type="compositionally biased region" description="Polar residues" evidence="1">
    <location>
        <begin position="85"/>
        <end position="95"/>
    </location>
</feature>
<accession>A0A067TCF3</accession>
<dbReference type="AlphaFoldDB" id="A0A067TCF3"/>
<gene>
    <name evidence="3" type="ORF">GALMADRAFT_135978</name>
</gene>
<feature type="region of interest" description="Disordered" evidence="1">
    <location>
        <begin position="181"/>
        <end position="207"/>
    </location>
</feature>
<feature type="transmembrane region" description="Helical" evidence="2">
    <location>
        <begin position="37"/>
        <end position="58"/>
    </location>
</feature>
<evidence type="ECO:0000256" key="1">
    <source>
        <dbReference type="SAM" id="MobiDB-lite"/>
    </source>
</evidence>
<evidence type="ECO:0000313" key="3">
    <source>
        <dbReference type="EMBL" id="KDR80890.1"/>
    </source>
</evidence>
<keyword evidence="4" id="KW-1185">Reference proteome</keyword>
<sequence length="207" mass="22719">MMLVQLPAIEAVSVPSLSSLPSLPSLPSFSLLTKPSTWLVLLATLVILSSIRAALLFVRPPSWTAGRKSVSFVTIVKEEKPTPVGASTSASATESQDGKDTSPGRTKPTEKKTSSWLWGLVKWDSLPALPERGRWQAPPPQMQQVQPGRRQGPAFEHPLPALYNTEVPVSMAKMIMSRHTFRRPASRPPPVRNPNAPQYQRKLPSMV</sequence>
<evidence type="ECO:0000256" key="2">
    <source>
        <dbReference type="SAM" id="Phobius"/>
    </source>
</evidence>
<feature type="region of interest" description="Disordered" evidence="1">
    <location>
        <begin position="83"/>
        <end position="113"/>
    </location>
</feature>
<name>A0A067TCF3_GALM3</name>
<dbReference type="OrthoDB" id="2791511at2759"/>
<dbReference type="HOGENOM" id="CLU_1326458_0_0_1"/>
<feature type="compositionally biased region" description="Basic and acidic residues" evidence="1">
    <location>
        <begin position="96"/>
        <end position="113"/>
    </location>
</feature>
<organism evidence="3 4">
    <name type="scientific">Galerina marginata (strain CBS 339.88)</name>
    <dbReference type="NCBI Taxonomy" id="685588"/>
    <lineage>
        <taxon>Eukaryota</taxon>
        <taxon>Fungi</taxon>
        <taxon>Dikarya</taxon>
        <taxon>Basidiomycota</taxon>
        <taxon>Agaricomycotina</taxon>
        <taxon>Agaricomycetes</taxon>
        <taxon>Agaricomycetidae</taxon>
        <taxon>Agaricales</taxon>
        <taxon>Agaricineae</taxon>
        <taxon>Strophariaceae</taxon>
        <taxon>Galerina</taxon>
    </lineage>
</organism>
<dbReference type="EMBL" id="KL142371">
    <property type="protein sequence ID" value="KDR80890.1"/>
    <property type="molecule type" value="Genomic_DNA"/>
</dbReference>
<proteinExistence type="predicted"/>
<dbReference type="Proteomes" id="UP000027222">
    <property type="component" value="Unassembled WGS sequence"/>
</dbReference>
<reference evidence="4" key="1">
    <citation type="journal article" date="2014" name="Proc. Natl. Acad. Sci. U.S.A.">
        <title>Extensive sampling of basidiomycete genomes demonstrates inadequacy of the white-rot/brown-rot paradigm for wood decay fungi.</title>
        <authorList>
            <person name="Riley R."/>
            <person name="Salamov A.A."/>
            <person name="Brown D.W."/>
            <person name="Nagy L.G."/>
            <person name="Floudas D."/>
            <person name="Held B.W."/>
            <person name="Levasseur A."/>
            <person name="Lombard V."/>
            <person name="Morin E."/>
            <person name="Otillar R."/>
            <person name="Lindquist E.A."/>
            <person name="Sun H."/>
            <person name="LaButti K.M."/>
            <person name="Schmutz J."/>
            <person name="Jabbour D."/>
            <person name="Luo H."/>
            <person name="Baker S.E."/>
            <person name="Pisabarro A.G."/>
            <person name="Walton J.D."/>
            <person name="Blanchette R.A."/>
            <person name="Henrissat B."/>
            <person name="Martin F."/>
            <person name="Cullen D."/>
            <person name="Hibbett D.S."/>
            <person name="Grigoriev I.V."/>
        </authorList>
    </citation>
    <scope>NUCLEOTIDE SEQUENCE [LARGE SCALE GENOMIC DNA]</scope>
    <source>
        <strain evidence="4">CBS 339.88</strain>
    </source>
</reference>
<keyword evidence="2" id="KW-0472">Membrane</keyword>
<keyword evidence="2" id="KW-0812">Transmembrane</keyword>
<protein>
    <submittedName>
        <fullName evidence="3">Uncharacterized protein</fullName>
    </submittedName>
</protein>
<keyword evidence="2" id="KW-1133">Transmembrane helix</keyword>